<protein>
    <submittedName>
        <fullName evidence="1">Uncharacterized protein</fullName>
    </submittedName>
</protein>
<dbReference type="Proteomes" id="UP001189429">
    <property type="component" value="Unassembled WGS sequence"/>
</dbReference>
<dbReference type="SUPFAM" id="SSF48403">
    <property type="entry name" value="Ankyrin repeat"/>
    <property type="match status" value="1"/>
</dbReference>
<accession>A0ABN9ULG5</accession>
<comment type="caution">
    <text evidence="1">The sequence shown here is derived from an EMBL/GenBank/DDBJ whole genome shotgun (WGS) entry which is preliminary data.</text>
</comment>
<gene>
    <name evidence="1" type="ORF">PCOR1329_LOCUS49596</name>
</gene>
<sequence>MAQSARGSADFRARPFAVRESCEAERARIERLRVDDPIELQDIFNTSTALVDAAREGDVEELRRVVADAEEGELLRPFVLKAFLEVLKRASLELVRDFVHGGLPVEELEELSQSLHIVCEVTNRDNFSDAWRIVQLLSQGRLDINAPRSPDGWTPLCVACADACLPLVFKLIELEADPNVITRANMTPLALARERRDGDGEEQQEARGIISNMLRSYGAQENWKDALHRQKRPRAPKPAVPAGESVTVVGEDGTEIVSQTVSATHTRFAA</sequence>
<dbReference type="InterPro" id="IPR036770">
    <property type="entry name" value="Ankyrin_rpt-contain_sf"/>
</dbReference>
<dbReference type="Pfam" id="PF00023">
    <property type="entry name" value="Ank"/>
    <property type="match status" value="1"/>
</dbReference>
<evidence type="ECO:0000313" key="1">
    <source>
        <dbReference type="EMBL" id="CAK0860704.1"/>
    </source>
</evidence>
<proteinExistence type="predicted"/>
<organism evidence="1 2">
    <name type="scientific">Prorocentrum cordatum</name>
    <dbReference type="NCBI Taxonomy" id="2364126"/>
    <lineage>
        <taxon>Eukaryota</taxon>
        <taxon>Sar</taxon>
        <taxon>Alveolata</taxon>
        <taxon>Dinophyceae</taxon>
        <taxon>Prorocentrales</taxon>
        <taxon>Prorocentraceae</taxon>
        <taxon>Prorocentrum</taxon>
    </lineage>
</organism>
<reference evidence="1" key="1">
    <citation type="submission" date="2023-10" db="EMBL/GenBank/DDBJ databases">
        <authorList>
            <person name="Chen Y."/>
            <person name="Shah S."/>
            <person name="Dougan E. K."/>
            <person name="Thang M."/>
            <person name="Chan C."/>
        </authorList>
    </citation>
    <scope>NUCLEOTIDE SEQUENCE [LARGE SCALE GENOMIC DNA]</scope>
</reference>
<dbReference type="InterPro" id="IPR002110">
    <property type="entry name" value="Ankyrin_rpt"/>
</dbReference>
<evidence type="ECO:0000313" key="2">
    <source>
        <dbReference type="Proteomes" id="UP001189429"/>
    </source>
</evidence>
<dbReference type="EMBL" id="CAUYUJ010016004">
    <property type="protein sequence ID" value="CAK0860704.1"/>
    <property type="molecule type" value="Genomic_DNA"/>
</dbReference>
<keyword evidence="2" id="KW-1185">Reference proteome</keyword>
<name>A0ABN9ULG5_9DINO</name>
<dbReference type="Gene3D" id="1.25.40.20">
    <property type="entry name" value="Ankyrin repeat-containing domain"/>
    <property type="match status" value="1"/>
</dbReference>